<dbReference type="Pfam" id="PF03600">
    <property type="entry name" value="CitMHS"/>
    <property type="match status" value="1"/>
</dbReference>
<feature type="coiled-coil region" evidence="7">
    <location>
        <begin position="203"/>
        <end position="230"/>
    </location>
</feature>
<dbReference type="PANTHER" id="PTHR43652">
    <property type="entry name" value="BASIC AMINO ACID ANTIPORTER YFCC-RELATED"/>
    <property type="match status" value="1"/>
</dbReference>
<dbReference type="GO" id="GO:0005886">
    <property type="term" value="C:plasma membrane"/>
    <property type="evidence" value="ECO:0007669"/>
    <property type="project" value="TreeGrafter"/>
</dbReference>
<gene>
    <name evidence="10" type="ORF">NCTC9239_03267</name>
</gene>
<feature type="transmembrane region" description="Helical" evidence="8">
    <location>
        <begin position="273"/>
        <end position="291"/>
    </location>
</feature>
<feature type="transmembrane region" description="Helical" evidence="8">
    <location>
        <begin position="368"/>
        <end position="396"/>
    </location>
</feature>
<feature type="transmembrane region" description="Helical" evidence="8">
    <location>
        <begin position="136"/>
        <end position="161"/>
    </location>
</feature>
<keyword evidence="3 8" id="KW-0812">Transmembrane</keyword>
<feature type="domain" description="Citrate transporter-like" evidence="9">
    <location>
        <begin position="19"/>
        <end position="402"/>
    </location>
</feature>
<feature type="transmembrane region" description="Helical" evidence="8">
    <location>
        <begin position="52"/>
        <end position="80"/>
    </location>
</feature>
<dbReference type="InterPro" id="IPR004680">
    <property type="entry name" value="Cit_transptr-like_dom"/>
</dbReference>
<evidence type="ECO:0000259" key="9">
    <source>
        <dbReference type="Pfam" id="PF03600"/>
    </source>
</evidence>
<dbReference type="AlphaFoldDB" id="A0A4P1KK78"/>
<dbReference type="InterPro" id="IPR051679">
    <property type="entry name" value="DASS-Related_Transporters"/>
</dbReference>
<evidence type="ECO:0000256" key="5">
    <source>
        <dbReference type="ARBA" id="ARBA00022989"/>
    </source>
</evidence>
<feature type="transmembrane region" description="Helical" evidence="8">
    <location>
        <begin position="29"/>
        <end position="46"/>
    </location>
</feature>
<dbReference type="Proteomes" id="UP000309952">
    <property type="component" value="Chromosome"/>
</dbReference>
<sequence>MTLDQIIALIVLIAVVGVMIHGRMRSDVVALSGAATLLLFGVVRPVEVQSAFASPAVIALAGLFVIAYAIELSGLLGLIIRKATSLCQRFGATGIWVVIGLCGSVGGFLNNTPVVVLAAPVVRDMAKSLKLSPKRFLMPLSHVTVMGGLLTLIGTSTNLLVNDMARNAGQPVFSLFEITPVGLIIALVGGLWLYVFGARQLGRSATAEEEAEAERERLAAEAQAAKTSRRWRLPFSLPSLARLGESRNQRDGTGDAHLGDVDLYSSADRPLQWKRALIALAVFVLVVAAAGLGIAPIAAAAFAGAVALILLGVLTPEEAYSGLKPDILLLIAGMVVVGTAIEVTGLAAQGAGLLIEVIRPFGPLGALIVLYGVTLFATELLSNATVAVLVTPIAVALAESLGVDPRPFLVAVMMAASAAFATPFGYQTNVLVYQMGGYSYMDFVRVGTPLNLITWAAAMVAIPIFFPF</sequence>
<dbReference type="KEGG" id="bvy:NCTC9239_03267"/>
<dbReference type="RefSeq" id="WP_138142474.1">
    <property type="nucleotide sequence ID" value="NZ_LR588407.1"/>
</dbReference>
<accession>A0A4P1KK78</accession>
<evidence type="ECO:0000256" key="8">
    <source>
        <dbReference type="SAM" id="Phobius"/>
    </source>
</evidence>
<evidence type="ECO:0000313" key="10">
    <source>
        <dbReference type="EMBL" id="VTO19879.1"/>
    </source>
</evidence>
<organism evidence="10 11">
    <name type="scientific">Brevundimonas vancanneytii</name>
    <dbReference type="NCBI Taxonomy" id="1325724"/>
    <lineage>
        <taxon>Bacteria</taxon>
        <taxon>Pseudomonadati</taxon>
        <taxon>Pseudomonadota</taxon>
        <taxon>Alphaproteobacteria</taxon>
        <taxon>Caulobacterales</taxon>
        <taxon>Caulobacteraceae</taxon>
        <taxon>Brevundimonas</taxon>
    </lineage>
</organism>
<feature type="transmembrane region" description="Helical" evidence="8">
    <location>
        <begin position="173"/>
        <end position="195"/>
    </location>
</feature>
<keyword evidence="7" id="KW-0175">Coiled coil</keyword>
<evidence type="ECO:0000256" key="6">
    <source>
        <dbReference type="ARBA" id="ARBA00023136"/>
    </source>
</evidence>
<keyword evidence="11" id="KW-1185">Reference proteome</keyword>
<evidence type="ECO:0000256" key="3">
    <source>
        <dbReference type="ARBA" id="ARBA00022692"/>
    </source>
</evidence>
<evidence type="ECO:0000256" key="7">
    <source>
        <dbReference type="SAM" id="Coils"/>
    </source>
</evidence>
<feature type="transmembrane region" description="Helical" evidence="8">
    <location>
        <begin position="327"/>
        <end position="348"/>
    </location>
</feature>
<name>A0A4P1KK78_9CAUL</name>
<dbReference type="EMBL" id="LR588407">
    <property type="protein sequence ID" value="VTO19879.1"/>
    <property type="molecule type" value="Genomic_DNA"/>
</dbReference>
<keyword evidence="4" id="KW-0677">Repeat</keyword>
<proteinExistence type="predicted"/>
<feature type="transmembrane region" description="Helical" evidence="8">
    <location>
        <begin position="446"/>
        <end position="466"/>
    </location>
</feature>
<keyword evidence="2" id="KW-0813">Transport</keyword>
<dbReference type="GO" id="GO:0055085">
    <property type="term" value="P:transmembrane transport"/>
    <property type="evidence" value="ECO:0007669"/>
    <property type="project" value="InterPro"/>
</dbReference>
<evidence type="ECO:0000256" key="2">
    <source>
        <dbReference type="ARBA" id="ARBA00022448"/>
    </source>
</evidence>
<comment type="subcellular location">
    <subcellularLocation>
        <location evidence="1">Membrane</location>
        <topology evidence="1">Multi-pass membrane protein</topology>
    </subcellularLocation>
</comment>
<evidence type="ECO:0000256" key="4">
    <source>
        <dbReference type="ARBA" id="ARBA00022737"/>
    </source>
</evidence>
<feature type="transmembrane region" description="Helical" evidence="8">
    <location>
        <begin position="408"/>
        <end position="426"/>
    </location>
</feature>
<keyword evidence="6 8" id="KW-0472">Membrane</keyword>
<evidence type="ECO:0000256" key="1">
    <source>
        <dbReference type="ARBA" id="ARBA00004141"/>
    </source>
</evidence>
<keyword evidence="5 8" id="KW-1133">Transmembrane helix</keyword>
<feature type="transmembrane region" description="Helical" evidence="8">
    <location>
        <begin position="6"/>
        <end position="22"/>
    </location>
</feature>
<evidence type="ECO:0000313" key="11">
    <source>
        <dbReference type="Proteomes" id="UP000309952"/>
    </source>
</evidence>
<protein>
    <submittedName>
        <fullName evidence="10">Transporter, divalent anion:Na+ symporter (DASS) family</fullName>
    </submittedName>
</protein>
<reference evidence="10 11" key="1">
    <citation type="submission" date="2019-04" db="EMBL/GenBank/DDBJ databases">
        <authorList>
            <consortium name="Pathogen Informatics"/>
        </authorList>
    </citation>
    <scope>NUCLEOTIDE SEQUENCE [LARGE SCALE GENOMIC DNA]</scope>
    <source>
        <strain evidence="10 11">NCTC9239</strain>
    </source>
</reference>
<dbReference type="PANTHER" id="PTHR43652:SF2">
    <property type="entry name" value="BASIC AMINO ACID ANTIPORTER YFCC-RELATED"/>
    <property type="match status" value="1"/>
</dbReference>